<protein>
    <submittedName>
        <fullName evidence="2">Uncharacterized protein</fullName>
    </submittedName>
</protein>
<accession>A0A1G6B3Z2</accession>
<sequence length="171" mass="18643">MKQIFREYGLAIIVAILFVAILAITIGTGYLNNIGNTAVESGGKTATNYTSYQDSEATRVASSLTKPTIENNSPRVSSGEWKVSDLVKKVAKITDSNGEVVSSYSISVALSKSEISAEGLYVLYIKDSTGENLVESADTITLKKGKIYTIKMYYIDSNNKSTETYFRFISS</sequence>
<keyword evidence="3" id="KW-1185">Reference proteome</keyword>
<dbReference type="RefSeq" id="WP_090173148.1">
    <property type="nucleotide sequence ID" value="NZ_FMXR01000008.1"/>
</dbReference>
<organism evidence="2 3">
    <name type="scientific">Eubacterium oxidoreducens</name>
    <dbReference type="NCBI Taxonomy" id="1732"/>
    <lineage>
        <taxon>Bacteria</taxon>
        <taxon>Bacillati</taxon>
        <taxon>Bacillota</taxon>
        <taxon>Clostridia</taxon>
        <taxon>Eubacteriales</taxon>
        <taxon>Eubacteriaceae</taxon>
        <taxon>Eubacterium</taxon>
    </lineage>
</organism>
<dbReference type="AlphaFoldDB" id="A0A1G6B3Z2"/>
<dbReference type="Proteomes" id="UP000199228">
    <property type="component" value="Unassembled WGS sequence"/>
</dbReference>
<gene>
    <name evidence="2" type="ORF">SAMN02910417_01145</name>
</gene>
<evidence type="ECO:0000256" key="1">
    <source>
        <dbReference type="SAM" id="Phobius"/>
    </source>
</evidence>
<evidence type="ECO:0000313" key="3">
    <source>
        <dbReference type="Proteomes" id="UP000199228"/>
    </source>
</evidence>
<dbReference type="STRING" id="1732.SAMN02910417_01145"/>
<keyword evidence="1" id="KW-1133">Transmembrane helix</keyword>
<feature type="transmembrane region" description="Helical" evidence="1">
    <location>
        <begin position="12"/>
        <end position="31"/>
    </location>
</feature>
<reference evidence="2 3" key="1">
    <citation type="submission" date="2016-10" db="EMBL/GenBank/DDBJ databases">
        <authorList>
            <person name="de Groot N.N."/>
        </authorList>
    </citation>
    <scope>NUCLEOTIDE SEQUENCE [LARGE SCALE GENOMIC DNA]</scope>
    <source>
        <strain evidence="2 3">DSM 3217</strain>
    </source>
</reference>
<evidence type="ECO:0000313" key="2">
    <source>
        <dbReference type="EMBL" id="SDB15381.1"/>
    </source>
</evidence>
<name>A0A1G6B3Z2_EUBOX</name>
<keyword evidence="1" id="KW-0812">Transmembrane</keyword>
<keyword evidence="1" id="KW-0472">Membrane</keyword>
<dbReference type="EMBL" id="FMXR01000008">
    <property type="protein sequence ID" value="SDB15381.1"/>
    <property type="molecule type" value="Genomic_DNA"/>
</dbReference>
<proteinExistence type="predicted"/>